<reference evidence="1 2" key="1">
    <citation type="submission" date="2018-01" db="EMBL/GenBank/DDBJ databases">
        <title>Halomonas endophytica sp. nov., isolated from storage liquid in the stems of Populus euphratica.</title>
        <authorList>
            <person name="Chen C."/>
        </authorList>
    </citation>
    <scope>NUCLEOTIDE SEQUENCE [LARGE SCALE GENOMIC DNA]</scope>
    <source>
        <strain evidence="1 2">MC28</strain>
    </source>
</reference>
<name>A0A2N7TUD2_9GAMM</name>
<organism evidence="1 2">
    <name type="scientific">Billgrantia endophytica</name>
    <dbReference type="NCBI Taxonomy" id="2033802"/>
    <lineage>
        <taxon>Bacteria</taxon>
        <taxon>Pseudomonadati</taxon>
        <taxon>Pseudomonadota</taxon>
        <taxon>Gammaproteobacteria</taxon>
        <taxon>Oceanospirillales</taxon>
        <taxon>Halomonadaceae</taxon>
        <taxon>Billgrantia</taxon>
    </lineage>
</organism>
<accession>A0A2N7TUD2</accession>
<sequence length="112" mass="12805">MDIQNKVYSVLASNSWYVDINSIEGNFVEFQITFEGVVFNRVLKVKEIEGKDLVAFKKKGLTFIEDITADASNSLRFENLSQQDFIKMIDLVATAFIEALEEAYRERQQAVA</sequence>
<evidence type="ECO:0008006" key="3">
    <source>
        <dbReference type="Google" id="ProtNLM"/>
    </source>
</evidence>
<gene>
    <name evidence="1" type="ORF">C1H69_22950</name>
</gene>
<evidence type="ECO:0000313" key="1">
    <source>
        <dbReference type="EMBL" id="PMR71795.1"/>
    </source>
</evidence>
<comment type="caution">
    <text evidence="1">The sequence shown here is derived from an EMBL/GenBank/DDBJ whole genome shotgun (WGS) entry which is preliminary data.</text>
</comment>
<evidence type="ECO:0000313" key="2">
    <source>
        <dbReference type="Proteomes" id="UP000235803"/>
    </source>
</evidence>
<dbReference type="Proteomes" id="UP000235803">
    <property type="component" value="Unassembled WGS sequence"/>
</dbReference>
<dbReference type="AlphaFoldDB" id="A0A2N7TUD2"/>
<protein>
    <recommendedName>
        <fullName evidence="3">DUF1828 domain-containing protein</fullName>
    </recommendedName>
</protein>
<dbReference type="RefSeq" id="WP_102655704.1">
    <property type="nucleotide sequence ID" value="NZ_PNRF01000050.1"/>
</dbReference>
<keyword evidence="2" id="KW-1185">Reference proteome</keyword>
<proteinExistence type="predicted"/>
<dbReference type="EMBL" id="PNRF01000050">
    <property type="protein sequence ID" value="PMR71795.1"/>
    <property type="molecule type" value="Genomic_DNA"/>
</dbReference>